<dbReference type="AlphaFoldDB" id="A0A077WN37"/>
<reference evidence="5" key="1">
    <citation type="journal article" date="2014" name="Genome Announc.">
        <title>De novo whole-genome sequence and genome annotation of Lichtheimia ramosa.</title>
        <authorList>
            <person name="Linde J."/>
            <person name="Schwartze V."/>
            <person name="Binder U."/>
            <person name="Lass-Florl C."/>
            <person name="Voigt K."/>
            <person name="Horn F."/>
        </authorList>
    </citation>
    <scope>NUCLEOTIDE SEQUENCE</scope>
    <source>
        <strain evidence="5">JMRC FSU:6197</strain>
    </source>
</reference>
<dbReference type="Pfam" id="PF05648">
    <property type="entry name" value="PEX11"/>
    <property type="match status" value="1"/>
</dbReference>
<proteinExistence type="predicted"/>
<evidence type="ECO:0000256" key="1">
    <source>
        <dbReference type="ARBA" id="ARBA00022593"/>
    </source>
</evidence>
<dbReference type="GO" id="GO:0005778">
    <property type="term" value="C:peroxisomal membrane"/>
    <property type="evidence" value="ECO:0007669"/>
    <property type="project" value="UniProtKB-SubCell"/>
</dbReference>
<dbReference type="InterPro" id="IPR008733">
    <property type="entry name" value="PEX11"/>
</dbReference>
<sequence length="258" mass="29718">MPANVKEPLNPLAIAKLLGPNTPTLDHFIRFFGTVRGTDKVLMFISYWSKVLIWFLQRRGADPKIAMRIKNLAGPASDFRMLLRYYGLLPMIQYMKYLEYNKPASKLTLHVERIQNLSMLFYYPLEHLYWLGAHQIVPMTESKANKISVWSCRAWAVWVILEFVRLGDQYRMLKHRETGLLKRIKAGDVESDEDPEAEMASMKAERSSIFVNTMMNIGYFPLTLHWSVEAGLIPDVVVGMCGGFASLFQLYAAWRDTA</sequence>
<dbReference type="GO" id="GO:0016559">
    <property type="term" value="P:peroxisome fission"/>
    <property type="evidence" value="ECO:0007669"/>
    <property type="project" value="InterPro"/>
</dbReference>
<name>A0A077WN37_9FUNG</name>
<protein>
    <recommendedName>
        <fullName evidence="6">Peroxisomal biogenesis factor 11</fullName>
    </recommendedName>
</protein>
<evidence type="ECO:0000313" key="5">
    <source>
        <dbReference type="EMBL" id="CDS09016.1"/>
    </source>
</evidence>
<organism evidence="5">
    <name type="scientific">Lichtheimia ramosa</name>
    <dbReference type="NCBI Taxonomy" id="688394"/>
    <lineage>
        <taxon>Eukaryota</taxon>
        <taxon>Fungi</taxon>
        <taxon>Fungi incertae sedis</taxon>
        <taxon>Mucoromycota</taxon>
        <taxon>Mucoromycotina</taxon>
        <taxon>Mucoromycetes</taxon>
        <taxon>Mucorales</taxon>
        <taxon>Lichtheimiaceae</taxon>
        <taxon>Lichtheimia</taxon>
    </lineage>
</organism>
<evidence type="ECO:0000256" key="3">
    <source>
        <dbReference type="ARBA" id="ARBA00023140"/>
    </source>
</evidence>
<gene>
    <name evidence="5" type="ORF">LRAMOSA10376</name>
</gene>
<keyword evidence="2" id="KW-0472">Membrane</keyword>
<dbReference type="OrthoDB" id="10005898at2759"/>
<keyword evidence="3" id="KW-0576">Peroxisome</keyword>
<accession>A0A077WN37</accession>
<evidence type="ECO:0008006" key="6">
    <source>
        <dbReference type="Google" id="ProtNLM"/>
    </source>
</evidence>
<dbReference type="PANTHER" id="PTHR12652">
    <property type="entry name" value="PEROXISOMAL BIOGENESIS FACTOR 11"/>
    <property type="match status" value="1"/>
</dbReference>
<evidence type="ECO:0000256" key="4">
    <source>
        <dbReference type="ARBA" id="ARBA00046271"/>
    </source>
</evidence>
<keyword evidence="1" id="KW-0962">Peroxisome biogenesis</keyword>
<dbReference type="PANTHER" id="PTHR12652:SF25">
    <property type="entry name" value="MICROBODY (PEROXISOME) PROLIFERATION PROTEIN PEROXIN 11C (EUROFUNG)"/>
    <property type="match status" value="1"/>
</dbReference>
<dbReference type="EMBL" id="LK023328">
    <property type="protein sequence ID" value="CDS09016.1"/>
    <property type="molecule type" value="Genomic_DNA"/>
</dbReference>
<evidence type="ECO:0000256" key="2">
    <source>
        <dbReference type="ARBA" id="ARBA00023136"/>
    </source>
</evidence>
<comment type="subcellular location">
    <subcellularLocation>
        <location evidence="4">Peroxisome membrane</location>
    </subcellularLocation>
</comment>